<dbReference type="SUPFAM" id="SSF52129">
    <property type="entry name" value="Caspase-like"/>
    <property type="match status" value="1"/>
</dbReference>
<name>X6LZK8_RETFI</name>
<proteinExistence type="predicted"/>
<organism evidence="2 3">
    <name type="scientific">Reticulomyxa filosa</name>
    <dbReference type="NCBI Taxonomy" id="46433"/>
    <lineage>
        <taxon>Eukaryota</taxon>
        <taxon>Sar</taxon>
        <taxon>Rhizaria</taxon>
        <taxon>Retaria</taxon>
        <taxon>Foraminifera</taxon>
        <taxon>Monothalamids</taxon>
        <taxon>Reticulomyxidae</taxon>
        <taxon>Reticulomyxa</taxon>
    </lineage>
</organism>
<feature type="compositionally biased region" description="Basic and acidic residues" evidence="1">
    <location>
        <begin position="96"/>
        <end position="109"/>
    </location>
</feature>
<dbReference type="EMBL" id="ASPP01026239">
    <property type="protein sequence ID" value="ETO07353.1"/>
    <property type="molecule type" value="Genomic_DNA"/>
</dbReference>
<evidence type="ECO:0000313" key="2">
    <source>
        <dbReference type="EMBL" id="ETO07353.1"/>
    </source>
</evidence>
<sequence>MSYKAFLCFEEETHEVTLSSLSLKSLEAEVIELLNATTINDNDFKIVDNNGEDVTNDEELRAAFKVEPVFFFIYSFVVSNLFIFKKIGKKIGSGNDTKKYPEEKKREEDSVSSDDSNDNDDKYDDDDDYDNNNHDNDECYKIVNPLVLLTGAARYDTLNYLPKVNKDLMMIKDLFEEIYEYNVCCTYNPNHPESDTLTLNELDIFLKNHHYYDNNWDSLIFVWYGYGNTISNEGDVLITSDDHKHKSFKKIQEFFANMFLHKPKIFIKNIYKENKEKQQQQQLYNSESDTFIISSITPMKLASNHNNISHFTECFYNIMSQSSISLESLKSLNDNLISINKLIKQKLLKGQTNETVINCDKNIFLYNNYLLNIGIEMNKNHPWNEANKIAHEMMNEMIDEKQQGIIVVSTNIDKLAKSNNKWFWQDMPFTMMINSIEYMKKKI</sequence>
<dbReference type="OrthoDB" id="6116485at2759"/>
<keyword evidence="3" id="KW-1185">Reference proteome</keyword>
<evidence type="ECO:0000313" key="3">
    <source>
        <dbReference type="Proteomes" id="UP000023152"/>
    </source>
</evidence>
<evidence type="ECO:0000256" key="1">
    <source>
        <dbReference type="SAM" id="MobiDB-lite"/>
    </source>
</evidence>
<comment type="caution">
    <text evidence="2">The sequence shown here is derived from an EMBL/GenBank/DDBJ whole genome shotgun (WGS) entry which is preliminary data.</text>
</comment>
<feature type="region of interest" description="Disordered" evidence="1">
    <location>
        <begin position="96"/>
        <end position="136"/>
    </location>
</feature>
<feature type="compositionally biased region" description="Acidic residues" evidence="1">
    <location>
        <begin position="110"/>
        <end position="130"/>
    </location>
</feature>
<dbReference type="AlphaFoldDB" id="X6LZK8"/>
<protein>
    <submittedName>
        <fullName evidence="2">ABC transporter</fullName>
    </submittedName>
</protein>
<gene>
    <name evidence="2" type="ORF">RFI_30036</name>
</gene>
<dbReference type="InterPro" id="IPR029030">
    <property type="entry name" value="Caspase-like_dom_sf"/>
</dbReference>
<dbReference type="Proteomes" id="UP000023152">
    <property type="component" value="Unassembled WGS sequence"/>
</dbReference>
<accession>X6LZK8</accession>
<reference evidence="2 3" key="1">
    <citation type="journal article" date="2013" name="Curr. Biol.">
        <title>The Genome of the Foraminiferan Reticulomyxa filosa.</title>
        <authorList>
            <person name="Glockner G."/>
            <person name="Hulsmann N."/>
            <person name="Schleicher M."/>
            <person name="Noegel A.A."/>
            <person name="Eichinger L."/>
            <person name="Gallinger C."/>
            <person name="Pawlowski J."/>
            <person name="Sierra R."/>
            <person name="Euteneuer U."/>
            <person name="Pillet L."/>
            <person name="Moustafa A."/>
            <person name="Platzer M."/>
            <person name="Groth M."/>
            <person name="Szafranski K."/>
            <person name="Schliwa M."/>
        </authorList>
    </citation>
    <scope>NUCLEOTIDE SEQUENCE [LARGE SCALE GENOMIC DNA]</scope>
</reference>